<evidence type="ECO:0000259" key="8">
    <source>
        <dbReference type="PROSITE" id="PS50928"/>
    </source>
</evidence>
<dbReference type="InterPro" id="IPR000515">
    <property type="entry name" value="MetI-like"/>
</dbReference>
<dbReference type="Gene3D" id="1.10.3720.10">
    <property type="entry name" value="MetI-like"/>
    <property type="match status" value="1"/>
</dbReference>
<dbReference type="EMBL" id="QRXY01000034">
    <property type="protein sequence ID" value="RGU41799.1"/>
    <property type="molecule type" value="Genomic_DNA"/>
</dbReference>
<dbReference type="Proteomes" id="UP000285693">
    <property type="component" value="Unassembled WGS sequence"/>
</dbReference>
<dbReference type="InterPro" id="IPR035906">
    <property type="entry name" value="MetI-like_sf"/>
</dbReference>
<dbReference type="Proteomes" id="UP000260655">
    <property type="component" value="Unassembled WGS sequence"/>
</dbReference>
<dbReference type="PANTHER" id="PTHR43163:SF6">
    <property type="entry name" value="DIPEPTIDE TRANSPORT SYSTEM PERMEASE PROTEIN DPPB-RELATED"/>
    <property type="match status" value="1"/>
</dbReference>
<evidence type="ECO:0000313" key="9">
    <source>
        <dbReference type="EMBL" id="RGJ22462.1"/>
    </source>
</evidence>
<comment type="subcellular location">
    <subcellularLocation>
        <location evidence="1 7">Cell membrane</location>
        <topology evidence="1 7">Multi-pass membrane protein</topology>
    </subcellularLocation>
</comment>
<dbReference type="InterPro" id="IPR045621">
    <property type="entry name" value="BPD_transp_1_N"/>
</dbReference>
<name>A0A3E4GNY5_9FIRM</name>
<feature type="transmembrane region" description="Helical" evidence="7">
    <location>
        <begin position="12"/>
        <end position="31"/>
    </location>
</feature>
<dbReference type="AlphaFoldDB" id="A0A3E4GNY5"/>
<organism evidence="9 11">
    <name type="scientific">Coprococcus comes</name>
    <dbReference type="NCBI Taxonomy" id="410072"/>
    <lineage>
        <taxon>Bacteria</taxon>
        <taxon>Bacillati</taxon>
        <taxon>Bacillota</taxon>
        <taxon>Clostridia</taxon>
        <taxon>Lachnospirales</taxon>
        <taxon>Lachnospiraceae</taxon>
        <taxon>Coprococcus</taxon>
    </lineage>
</organism>
<comment type="similarity">
    <text evidence="7">Belongs to the binding-protein-dependent transport system permease family.</text>
</comment>
<feature type="transmembrane region" description="Helical" evidence="7">
    <location>
        <begin position="178"/>
        <end position="196"/>
    </location>
</feature>
<evidence type="ECO:0000256" key="3">
    <source>
        <dbReference type="ARBA" id="ARBA00022475"/>
    </source>
</evidence>
<evidence type="ECO:0000313" key="10">
    <source>
        <dbReference type="EMBL" id="RGU41799.1"/>
    </source>
</evidence>
<reference evidence="11 12" key="1">
    <citation type="submission" date="2018-08" db="EMBL/GenBank/DDBJ databases">
        <title>A genome reference for cultivated species of the human gut microbiota.</title>
        <authorList>
            <person name="Zou Y."/>
            <person name="Xue W."/>
            <person name="Luo G."/>
        </authorList>
    </citation>
    <scope>NUCLEOTIDE SEQUENCE [LARGE SCALE GENOMIC DNA]</scope>
    <source>
        <strain evidence="10 12">AF16-31</strain>
        <strain evidence="9 11">TM07-19</strain>
    </source>
</reference>
<dbReference type="CDD" id="cd06261">
    <property type="entry name" value="TM_PBP2"/>
    <property type="match status" value="1"/>
</dbReference>
<protein>
    <submittedName>
        <fullName evidence="9">ABC transporter permease</fullName>
    </submittedName>
</protein>
<evidence type="ECO:0000256" key="6">
    <source>
        <dbReference type="ARBA" id="ARBA00023136"/>
    </source>
</evidence>
<feature type="domain" description="ABC transmembrane type-1" evidence="8">
    <location>
        <begin position="95"/>
        <end position="304"/>
    </location>
</feature>
<feature type="transmembrane region" description="Helical" evidence="7">
    <location>
        <begin position="279"/>
        <end position="307"/>
    </location>
</feature>
<dbReference type="EMBL" id="QSOV01000011">
    <property type="protein sequence ID" value="RGJ22462.1"/>
    <property type="molecule type" value="Genomic_DNA"/>
</dbReference>
<keyword evidence="2 7" id="KW-0813">Transport</keyword>
<dbReference type="Pfam" id="PF19300">
    <property type="entry name" value="BPD_transp_1_N"/>
    <property type="match status" value="1"/>
</dbReference>
<proteinExistence type="inferred from homology"/>
<dbReference type="GO" id="GO:0005886">
    <property type="term" value="C:plasma membrane"/>
    <property type="evidence" value="ECO:0007669"/>
    <property type="project" value="UniProtKB-SubCell"/>
</dbReference>
<dbReference type="SUPFAM" id="SSF161098">
    <property type="entry name" value="MetI-like"/>
    <property type="match status" value="1"/>
</dbReference>
<keyword evidence="5 7" id="KW-1133">Transmembrane helix</keyword>
<dbReference type="PROSITE" id="PS50928">
    <property type="entry name" value="ABC_TM1"/>
    <property type="match status" value="1"/>
</dbReference>
<accession>A0A3E4GNY5</accession>
<dbReference type="RefSeq" id="WP_117558288.1">
    <property type="nucleotide sequence ID" value="NZ_JADNLX010000001.1"/>
</dbReference>
<evidence type="ECO:0000256" key="2">
    <source>
        <dbReference type="ARBA" id="ARBA00022448"/>
    </source>
</evidence>
<feature type="transmembrane region" description="Helical" evidence="7">
    <location>
        <begin position="99"/>
        <end position="122"/>
    </location>
</feature>
<evidence type="ECO:0000256" key="1">
    <source>
        <dbReference type="ARBA" id="ARBA00004651"/>
    </source>
</evidence>
<evidence type="ECO:0000256" key="5">
    <source>
        <dbReference type="ARBA" id="ARBA00022989"/>
    </source>
</evidence>
<evidence type="ECO:0000256" key="4">
    <source>
        <dbReference type="ARBA" id="ARBA00022692"/>
    </source>
</evidence>
<dbReference type="GO" id="GO:0071916">
    <property type="term" value="F:dipeptide transmembrane transporter activity"/>
    <property type="evidence" value="ECO:0007669"/>
    <property type="project" value="TreeGrafter"/>
</dbReference>
<dbReference type="Pfam" id="PF00528">
    <property type="entry name" value="BPD_transp_1"/>
    <property type="match status" value="1"/>
</dbReference>
<dbReference type="PANTHER" id="PTHR43163">
    <property type="entry name" value="DIPEPTIDE TRANSPORT SYSTEM PERMEASE PROTEIN DPPB-RELATED"/>
    <property type="match status" value="1"/>
</dbReference>
<gene>
    <name evidence="10" type="ORF">DWW65_16085</name>
    <name evidence="9" type="ORF">DXD67_10920</name>
</gene>
<evidence type="ECO:0000313" key="12">
    <source>
        <dbReference type="Proteomes" id="UP000285693"/>
    </source>
</evidence>
<sequence length="316" mass="34302">MLSYIGKRLLSLIPVMFVVSVVAFLVVYMIPGGPATAILGMEATPDQISALNAQLGFDRPFLVQYLDWFGNVLHGNWGNSYFLQTSVLSAIGEYFGPTLSLAILAQIFALILSVPLGILAAYKRGTAIDVTAVSISLLGSALPGFLLSMFLMLAFSVYNHWFPVAGYATLSAGFGEHLKYLFVPALSLGIVQAAYLTRMTRSSLLDVLYKNFIHTARAKGLKEMKVVLVYGLKNAAPIILTAVGQSFGSLITGTIVTETLFNIPGLGMLTMTSINRRDVFVIQGVVLFVTMLYVLVNLVVDVLYGFVDPRLQPGRK</sequence>
<keyword evidence="3" id="KW-1003">Cell membrane</keyword>
<evidence type="ECO:0000313" key="11">
    <source>
        <dbReference type="Proteomes" id="UP000260655"/>
    </source>
</evidence>
<keyword evidence="4 7" id="KW-0812">Transmembrane</keyword>
<keyword evidence="6 7" id="KW-0472">Membrane</keyword>
<feature type="transmembrane region" description="Helical" evidence="7">
    <location>
        <begin position="134"/>
        <end position="158"/>
    </location>
</feature>
<comment type="caution">
    <text evidence="9">The sequence shown here is derived from an EMBL/GenBank/DDBJ whole genome shotgun (WGS) entry which is preliminary data.</text>
</comment>
<evidence type="ECO:0000256" key="7">
    <source>
        <dbReference type="RuleBase" id="RU363032"/>
    </source>
</evidence>